<gene>
    <name evidence="7" type="primary">rpsD</name>
    <name evidence="11" type="ORF">A2Z78_00655</name>
</gene>
<dbReference type="NCBIfam" id="TIGR01017">
    <property type="entry name" value="rpsD_bact"/>
    <property type="match status" value="1"/>
</dbReference>
<dbReference type="PROSITE" id="PS50889">
    <property type="entry name" value="S4"/>
    <property type="match status" value="1"/>
</dbReference>
<comment type="subunit">
    <text evidence="7">Part of the 30S ribosomal subunit. Contacts protein S5. The interaction surface between S4 and S5 is involved in control of translational fidelity.</text>
</comment>
<dbReference type="GO" id="GO:0003735">
    <property type="term" value="F:structural constituent of ribosome"/>
    <property type="evidence" value="ECO:0007669"/>
    <property type="project" value="InterPro"/>
</dbReference>
<protein>
    <recommendedName>
        <fullName evidence="6 7">Small ribosomal subunit protein uS4</fullName>
    </recommendedName>
</protein>
<dbReference type="EMBL" id="MHLV01000028">
    <property type="protein sequence ID" value="OGZ17405.1"/>
    <property type="molecule type" value="Genomic_DNA"/>
</dbReference>
<dbReference type="SMART" id="SM01390">
    <property type="entry name" value="Ribosomal_S4"/>
    <property type="match status" value="1"/>
</dbReference>
<dbReference type="HAMAP" id="MF_01306_B">
    <property type="entry name" value="Ribosomal_uS4_B"/>
    <property type="match status" value="1"/>
</dbReference>
<evidence type="ECO:0000256" key="4">
    <source>
        <dbReference type="ARBA" id="ARBA00022980"/>
    </source>
</evidence>
<dbReference type="NCBIfam" id="NF003717">
    <property type="entry name" value="PRK05327.1"/>
    <property type="match status" value="1"/>
</dbReference>
<dbReference type="InterPro" id="IPR018079">
    <property type="entry name" value="Ribosomal_uS4_CS"/>
</dbReference>
<dbReference type="PROSITE" id="PS00632">
    <property type="entry name" value="RIBOSOMAL_S4"/>
    <property type="match status" value="1"/>
</dbReference>
<organism evidence="11 12">
    <name type="scientific">Candidatus Nealsonbacteria bacterium RBG_13_36_15</name>
    <dbReference type="NCBI Taxonomy" id="1801660"/>
    <lineage>
        <taxon>Bacteria</taxon>
        <taxon>Candidatus Nealsoniibacteriota</taxon>
    </lineage>
</organism>
<evidence type="ECO:0000313" key="11">
    <source>
        <dbReference type="EMBL" id="OGZ17405.1"/>
    </source>
</evidence>
<dbReference type="AlphaFoldDB" id="A0A1G2DUS0"/>
<evidence type="ECO:0000256" key="8">
    <source>
        <dbReference type="RuleBase" id="RU003699"/>
    </source>
</evidence>
<dbReference type="SMART" id="SM00363">
    <property type="entry name" value="S4"/>
    <property type="match status" value="1"/>
</dbReference>
<name>A0A1G2DUS0_9BACT</name>
<dbReference type="Proteomes" id="UP000176752">
    <property type="component" value="Unassembled WGS sequence"/>
</dbReference>
<evidence type="ECO:0000256" key="7">
    <source>
        <dbReference type="HAMAP-Rule" id="MF_01306"/>
    </source>
</evidence>
<dbReference type="FunFam" id="3.10.290.10:FF:000001">
    <property type="entry name" value="30S ribosomal protein S4"/>
    <property type="match status" value="1"/>
</dbReference>
<dbReference type="InterPro" id="IPR001912">
    <property type="entry name" value="Ribosomal_uS4_N"/>
</dbReference>
<keyword evidence="5 7" id="KW-0687">Ribonucleoprotein</keyword>
<comment type="function">
    <text evidence="7">With S5 and S12 plays an important role in translational accuracy.</text>
</comment>
<keyword evidence="4 7" id="KW-0689">Ribosomal protein</keyword>
<dbReference type="PANTHER" id="PTHR11831">
    <property type="entry name" value="30S 40S RIBOSOMAL PROTEIN"/>
    <property type="match status" value="1"/>
</dbReference>
<proteinExistence type="inferred from homology"/>
<evidence type="ECO:0000313" key="12">
    <source>
        <dbReference type="Proteomes" id="UP000176752"/>
    </source>
</evidence>
<dbReference type="GO" id="GO:0006412">
    <property type="term" value="P:translation"/>
    <property type="evidence" value="ECO:0007669"/>
    <property type="project" value="UniProtKB-UniRule"/>
</dbReference>
<evidence type="ECO:0000256" key="5">
    <source>
        <dbReference type="ARBA" id="ARBA00023274"/>
    </source>
</evidence>
<comment type="function">
    <text evidence="7">One of the primary rRNA binding proteins, it binds directly to 16S rRNA where it nucleates assembly of the body of the 30S subunit.</text>
</comment>
<evidence type="ECO:0000259" key="9">
    <source>
        <dbReference type="SMART" id="SM00363"/>
    </source>
</evidence>
<dbReference type="Pfam" id="PF01479">
    <property type="entry name" value="S4"/>
    <property type="match status" value="1"/>
</dbReference>
<dbReference type="InterPro" id="IPR022801">
    <property type="entry name" value="Ribosomal_uS4"/>
</dbReference>
<dbReference type="Gene3D" id="3.10.290.10">
    <property type="entry name" value="RNA-binding S4 domain"/>
    <property type="match status" value="1"/>
</dbReference>
<sequence length="212" mass="24697">MINSKCKICRRSGQKLFLKGEKCFSPKCPIIKRPYPPGIRRKKRPSPLSEYGRELREKQRLKLWYNLRETQLRNYVKEALKKRGRGETADLLIKKLESRLDNLIFRLGFANSRPQAKQLVGHGHFLVNGKKVKVPSYQIKKGDKITISSPKKEKKIFQNLPSFLKKYQPPSWLKINKENLEKELEGEVVGEPTSKEANPPVEISSVFEFYSR</sequence>
<comment type="similarity">
    <text evidence="1 7 8">Belongs to the universal ribosomal protein uS4 family.</text>
</comment>
<accession>A0A1G2DUS0</accession>
<keyword evidence="3 7" id="KW-0694">RNA-binding</keyword>
<dbReference type="GO" id="GO:0042274">
    <property type="term" value="P:ribosomal small subunit biogenesis"/>
    <property type="evidence" value="ECO:0007669"/>
    <property type="project" value="TreeGrafter"/>
</dbReference>
<dbReference type="Gene3D" id="1.10.1050.10">
    <property type="entry name" value="Ribosomal Protein S4 Delta 41, Chain A, domain 1"/>
    <property type="match status" value="1"/>
</dbReference>
<evidence type="ECO:0000256" key="3">
    <source>
        <dbReference type="ARBA" id="ARBA00022884"/>
    </source>
</evidence>
<feature type="domain" description="Small ribosomal subunit protein uS4 N-terminal" evidence="10">
    <location>
        <begin position="1"/>
        <end position="97"/>
    </location>
</feature>
<evidence type="ECO:0000256" key="1">
    <source>
        <dbReference type="ARBA" id="ARBA00007465"/>
    </source>
</evidence>
<dbReference type="STRING" id="1801660.A2Z78_00655"/>
<comment type="caution">
    <text evidence="11">The sequence shown here is derived from an EMBL/GenBank/DDBJ whole genome shotgun (WGS) entry which is preliminary data.</text>
</comment>
<evidence type="ECO:0000256" key="2">
    <source>
        <dbReference type="ARBA" id="ARBA00022730"/>
    </source>
</evidence>
<evidence type="ECO:0000259" key="10">
    <source>
        <dbReference type="SMART" id="SM01390"/>
    </source>
</evidence>
<dbReference type="SUPFAM" id="SSF55174">
    <property type="entry name" value="Alpha-L RNA-binding motif"/>
    <property type="match status" value="1"/>
</dbReference>
<dbReference type="CDD" id="cd00165">
    <property type="entry name" value="S4"/>
    <property type="match status" value="1"/>
</dbReference>
<dbReference type="GO" id="GO:0015935">
    <property type="term" value="C:small ribosomal subunit"/>
    <property type="evidence" value="ECO:0007669"/>
    <property type="project" value="InterPro"/>
</dbReference>
<keyword evidence="2 7" id="KW-0699">rRNA-binding</keyword>
<reference evidence="11 12" key="1">
    <citation type="journal article" date="2016" name="Nat. Commun.">
        <title>Thousands of microbial genomes shed light on interconnected biogeochemical processes in an aquifer system.</title>
        <authorList>
            <person name="Anantharaman K."/>
            <person name="Brown C.T."/>
            <person name="Hug L.A."/>
            <person name="Sharon I."/>
            <person name="Castelle C.J."/>
            <person name="Probst A.J."/>
            <person name="Thomas B.C."/>
            <person name="Singh A."/>
            <person name="Wilkins M.J."/>
            <person name="Karaoz U."/>
            <person name="Brodie E.L."/>
            <person name="Williams K.H."/>
            <person name="Hubbard S.S."/>
            <person name="Banfield J.F."/>
        </authorList>
    </citation>
    <scope>NUCLEOTIDE SEQUENCE [LARGE SCALE GENOMIC DNA]</scope>
</reference>
<dbReference type="Pfam" id="PF00163">
    <property type="entry name" value="Ribosomal_S4"/>
    <property type="match status" value="1"/>
</dbReference>
<dbReference type="InterPro" id="IPR002942">
    <property type="entry name" value="S4_RNA-bd"/>
</dbReference>
<dbReference type="GO" id="GO:0019843">
    <property type="term" value="F:rRNA binding"/>
    <property type="evidence" value="ECO:0007669"/>
    <property type="project" value="UniProtKB-UniRule"/>
</dbReference>
<feature type="domain" description="RNA-binding S4" evidence="9">
    <location>
        <begin position="98"/>
        <end position="161"/>
    </location>
</feature>
<dbReference type="InterPro" id="IPR036986">
    <property type="entry name" value="S4_RNA-bd_sf"/>
</dbReference>
<dbReference type="InterPro" id="IPR005709">
    <property type="entry name" value="Ribosomal_uS4_bac-type"/>
</dbReference>
<evidence type="ECO:0000256" key="6">
    <source>
        <dbReference type="ARBA" id="ARBA00035254"/>
    </source>
</evidence>
<dbReference type="PANTHER" id="PTHR11831:SF4">
    <property type="entry name" value="SMALL RIBOSOMAL SUBUNIT PROTEIN US4M"/>
    <property type="match status" value="1"/>
</dbReference>